<evidence type="ECO:0000313" key="1">
    <source>
        <dbReference type="EMBL" id="MBN0044914.1"/>
    </source>
</evidence>
<name>A0ABS2VPE9_STRAS</name>
<sequence length="381" mass="41942">MAVTSLLLTLIFGGVAGAFATWWLARERPQLSMISIAKAKDSNTTVRVPQDVVDLTRDFTWGPDLDTHSRSNRVEREIQACQEFANSCPSGKQTVSELLKEVPQAADEDERLEAVQKIAGSWIITTVIHDGLYRKQFDPGGTSDSRTPNVHELNEEGSLFEVLTTPQEDGTIKVLIDLPQKTGTWVIGGDDAHFRLKSASRFLGALQQFDQNAITACLEYAQQVLERESLRVAAIVSTLERSVELGPFEIDAVATNKGNRLAVVNPYASLVTRGADKKIAPILLRVDSFTDGQGKSTEIPTSAPHYLSLAPQSTVKLVLVSEALDNNVQLKSAYDSGILQCSISMVEQKVGRRGKTFRSPWKRFGIKLEEELREDAMKAAK</sequence>
<dbReference type="Proteomes" id="UP000788262">
    <property type="component" value="Unassembled WGS sequence"/>
</dbReference>
<protein>
    <submittedName>
        <fullName evidence="1">Uncharacterized protein</fullName>
    </submittedName>
</protein>
<evidence type="ECO:0000313" key="2">
    <source>
        <dbReference type="Proteomes" id="UP000788262"/>
    </source>
</evidence>
<reference evidence="1 2" key="1">
    <citation type="submission" date="2021-02" db="EMBL/GenBank/DDBJ databases">
        <title>Whole genome sequencing of Streptomyces actuosus VRA1.</title>
        <authorList>
            <person name="Sen G."/>
            <person name="Sen A."/>
        </authorList>
    </citation>
    <scope>NUCLEOTIDE SEQUENCE [LARGE SCALE GENOMIC DNA]</scope>
    <source>
        <strain evidence="1 2">VRA1</strain>
    </source>
</reference>
<comment type="caution">
    <text evidence="1">The sequence shown here is derived from an EMBL/GenBank/DDBJ whole genome shotgun (WGS) entry which is preliminary data.</text>
</comment>
<organism evidence="1 2">
    <name type="scientific">Streptomyces actuosus</name>
    <dbReference type="NCBI Taxonomy" id="1885"/>
    <lineage>
        <taxon>Bacteria</taxon>
        <taxon>Bacillati</taxon>
        <taxon>Actinomycetota</taxon>
        <taxon>Actinomycetes</taxon>
        <taxon>Kitasatosporales</taxon>
        <taxon>Streptomycetaceae</taxon>
        <taxon>Streptomyces</taxon>
    </lineage>
</organism>
<keyword evidence="2" id="KW-1185">Reference proteome</keyword>
<proteinExistence type="predicted"/>
<accession>A0ABS2VPE9</accession>
<gene>
    <name evidence="1" type="ORF">JS756_12500</name>
</gene>
<dbReference type="RefSeq" id="WP_205383115.1">
    <property type="nucleotide sequence ID" value="NZ_JAFFZS010000007.1"/>
</dbReference>
<dbReference type="EMBL" id="JAFFZS010000007">
    <property type="protein sequence ID" value="MBN0044914.1"/>
    <property type="molecule type" value="Genomic_DNA"/>
</dbReference>